<dbReference type="AlphaFoldDB" id="A0AA40G335"/>
<evidence type="ECO:0000313" key="1">
    <source>
        <dbReference type="EMBL" id="KAK1129620.1"/>
    </source>
</evidence>
<dbReference type="EMBL" id="JAHYIQ010000008">
    <property type="protein sequence ID" value="KAK1129620.1"/>
    <property type="molecule type" value="Genomic_DNA"/>
</dbReference>
<keyword evidence="2" id="KW-1185">Reference proteome</keyword>
<sequence>MANSQVETRGFKDEWRSENPPYSLQFVASKTTARPALKGKSRRGYDLRGLGCTPGGLFAREENPAVDG</sequence>
<gene>
    <name evidence="1" type="ORF">K0M31_019335</name>
</gene>
<protein>
    <submittedName>
        <fullName evidence="1">Uncharacterized protein</fullName>
    </submittedName>
</protein>
<comment type="caution">
    <text evidence="1">The sequence shown here is derived from an EMBL/GenBank/DDBJ whole genome shotgun (WGS) entry which is preliminary data.</text>
</comment>
<proteinExistence type="predicted"/>
<evidence type="ECO:0000313" key="2">
    <source>
        <dbReference type="Proteomes" id="UP001177670"/>
    </source>
</evidence>
<dbReference type="Proteomes" id="UP001177670">
    <property type="component" value="Unassembled WGS sequence"/>
</dbReference>
<reference evidence="1" key="1">
    <citation type="submission" date="2021-10" db="EMBL/GenBank/DDBJ databases">
        <title>Melipona bicolor Genome sequencing and assembly.</title>
        <authorList>
            <person name="Araujo N.S."/>
            <person name="Arias M.C."/>
        </authorList>
    </citation>
    <scope>NUCLEOTIDE SEQUENCE</scope>
    <source>
        <strain evidence="1">USP_2M_L1-L4_2017</strain>
        <tissue evidence="1">Whole body</tissue>
    </source>
</reference>
<organism evidence="1 2">
    <name type="scientific">Melipona bicolor</name>
    <dbReference type="NCBI Taxonomy" id="60889"/>
    <lineage>
        <taxon>Eukaryota</taxon>
        <taxon>Metazoa</taxon>
        <taxon>Ecdysozoa</taxon>
        <taxon>Arthropoda</taxon>
        <taxon>Hexapoda</taxon>
        <taxon>Insecta</taxon>
        <taxon>Pterygota</taxon>
        <taxon>Neoptera</taxon>
        <taxon>Endopterygota</taxon>
        <taxon>Hymenoptera</taxon>
        <taxon>Apocrita</taxon>
        <taxon>Aculeata</taxon>
        <taxon>Apoidea</taxon>
        <taxon>Anthophila</taxon>
        <taxon>Apidae</taxon>
        <taxon>Melipona</taxon>
    </lineage>
</organism>
<name>A0AA40G335_9HYME</name>
<accession>A0AA40G335</accession>